<dbReference type="EMBL" id="CP042433">
    <property type="protein sequence ID" value="QEC56301.1"/>
    <property type="molecule type" value="Genomic_DNA"/>
</dbReference>
<gene>
    <name evidence="5" type="ORF">FSB75_10485</name>
</gene>
<dbReference type="Gene3D" id="1.10.10.60">
    <property type="entry name" value="Homeodomain-like"/>
    <property type="match status" value="2"/>
</dbReference>
<dbReference type="Pfam" id="PF12833">
    <property type="entry name" value="HTH_18"/>
    <property type="match status" value="1"/>
</dbReference>
<name>A0A5B8UI14_9BACT</name>
<dbReference type="AlphaFoldDB" id="A0A5B8UI14"/>
<evidence type="ECO:0000256" key="3">
    <source>
        <dbReference type="ARBA" id="ARBA00023163"/>
    </source>
</evidence>
<dbReference type="Pfam" id="PF02311">
    <property type="entry name" value="AraC_binding"/>
    <property type="match status" value="1"/>
</dbReference>
<dbReference type="SUPFAM" id="SSF51215">
    <property type="entry name" value="Regulatory protein AraC"/>
    <property type="match status" value="1"/>
</dbReference>
<sequence>MLRKSPVAQRKKDGFKGQKAIVLPGKIVQSCEDSPLISNLFITDIGFYPKAKFHYRKRSVGISQHILIYCVDGKGWVQLDGQEYDVKSGQYFVVPAEMVHQYGSDEDAPWSIYWLHFKGRLANDYTSQLTRNKTKFVASVNFSEERTRLFDSMYATLENGYSADNLGYINMCLWYFLSSFCYDDIFHVPSGNAEKDAIDLSIEFMQQNIEHTLSLRELAAEAHISPSHYAALFKKKTGYPPLEYFNHIKVQKACQYLHFTNLQIKEIAYKVGICDPYYFSRFFSNIMGVSPLEYRNRKH</sequence>
<dbReference type="OrthoDB" id="9813413at2"/>
<dbReference type="PROSITE" id="PS00041">
    <property type="entry name" value="HTH_ARAC_FAMILY_1"/>
    <property type="match status" value="1"/>
</dbReference>
<dbReference type="PROSITE" id="PS01124">
    <property type="entry name" value="HTH_ARAC_FAMILY_2"/>
    <property type="match status" value="1"/>
</dbReference>
<evidence type="ECO:0000256" key="1">
    <source>
        <dbReference type="ARBA" id="ARBA00023015"/>
    </source>
</evidence>
<proteinExistence type="predicted"/>
<dbReference type="InterPro" id="IPR003313">
    <property type="entry name" value="AraC-bd"/>
</dbReference>
<keyword evidence="6" id="KW-1185">Reference proteome</keyword>
<dbReference type="InterPro" id="IPR009057">
    <property type="entry name" value="Homeodomain-like_sf"/>
</dbReference>
<keyword evidence="1" id="KW-0805">Transcription regulation</keyword>
<accession>A0A5B8UI14</accession>
<dbReference type="Gene3D" id="2.60.120.280">
    <property type="entry name" value="Regulatory protein AraC"/>
    <property type="match status" value="1"/>
</dbReference>
<dbReference type="SUPFAM" id="SSF46689">
    <property type="entry name" value="Homeodomain-like"/>
    <property type="match status" value="2"/>
</dbReference>
<keyword evidence="2" id="KW-0238">DNA-binding</keyword>
<dbReference type="Proteomes" id="UP000321204">
    <property type="component" value="Chromosome"/>
</dbReference>
<keyword evidence="3" id="KW-0804">Transcription</keyword>
<organism evidence="5 6">
    <name type="scientific">Flavisolibacter ginsenosidimutans</name>
    <dbReference type="NCBI Taxonomy" id="661481"/>
    <lineage>
        <taxon>Bacteria</taxon>
        <taxon>Pseudomonadati</taxon>
        <taxon>Bacteroidota</taxon>
        <taxon>Chitinophagia</taxon>
        <taxon>Chitinophagales</taxon>
        <taxon>Chitinophagaceae</taxon>
        <taxon>Flavisolibacter</taxon>
    </lineage>
</organism>
<dbReference type="PANTHER" id="PTHR43280">
    <property type="entry name" value="ARAC-FAMILY TRANSCRIPTIONAL REGULATOR"/>
    <property type="match status" value="1"/>
</dbReference>
<dbReference type="CDD" id="cd06986">
    <property type="entry name" value="cupin_MmsR-like_N"/>
    <property type="match status" value="1"/>
</dbReference>
<protein>
    <submittedName>
        <fullName evidence="5">AraC family transcriptional regulator</fullName>
    </submittedName>
</protein>
<feature type="domain" description="HTH araC/xylS-type" evidence="4">
    <location>
        <begin position="199"/>
        <end position="297"/>
    </location>
</feature>
<dbReference type="InterPro" id="IPR018062">
    <property type="entry name" value="HTH_AraC-typ_CS"/>
</dbReference>
<dbReference type="InterPro" id="IPR018060">
    <property type="entry name" value="HTH_AraC"/>
</dbReference>
<evidence type="ECO:0000259" key="4">
    <source>
        <dbReference type="PROSITE" id="PS01124"/>
    </source>
</evidence>
<evidence type="ECO:0000256" key="2">
    <source>
        <dbReference type="ARBA" id="ARBA00023125"/>
    </source>
</evidence>
<evidence type="ECO:0000313" key="6">
    <source>
        <dbReference type="Proteomes" id="UP000321204"/>
    </source>
</evidence>
<dbReference type="RefSeq" id="WP_146786739.1">
    <property type="nucleotide sequence ID" value="NZ_BAABIO010000001.1"/>
</dbReference>
<dbReference type="GO" id="GO:0003700">
    <property type="term" value="F:DNA-binding transcription factor activity"/>
    <property type="evidence" value="ECO:0007669"/>
    <property type="project" value="InterPro"/>
</dbReference>
<dbReference type="GO" id="GO:0043565">
    <property type="term" value="F:sequence-specific DNA binding"/>
    <property type="evidence" value="ECO:0007669"/>
    <property type="project" value="InterPro"/>
</dbReference>
<dbReference type="InterPro" id="IPR037923">
    <property type="entry name" value="HTH-like"/>
</dbReference>
<evidence type="ECO:0000313" key="5">
    <source>
        <dbReference type="EMBL" id="QEC56301.1"/>
    </source>
</evidence>
<dbReference type="PANTHER" id="PTHR43280:SF30">
    <property type="entry name" value="MMSAB OPERON REGULATORY PROTEIN"/>
    <property type="match status" value="1"/>
</dbReference>
<dbReference type="SMART" id="SM00342">
    <property type="entry name" value="HTH_ARAC"/>
    <property type="match status" value="1"/>
</dbReference>
<reference evidence="5 6" key="1">
    <citation type="journal article" date="2015" name="Int. J. Syst. Evol. Microbiol.">
        <title>Flavisolibacter ginsenosidimutans sp. nov., with ginsenoside-converting activity isolated from soil used for cultivating ginseng.</title>
        <authorList>
            <person name="Zhao Y."/>
            <person name="Liu Q."/>
            <person name="Kang M.S."/>
            <person name="Jin F."/>
            <person name="Yu H."/>
            <person name="Im W.T."/>
        </authorList>
    </citation>
    <scope>NUCLEOTIDE SEQUENCE [LARGE SCALE GENOMIC DNA]</scope>
    <source>
        <strain evidence="5 6">Gsoil 636</strain>
    </source>
</reference>
<dbReference type="KEGG" id="fgg:FSB75_10485"/>